<dbReference type="EMBL" id="SACN01000001">
    <property type="protein sequence ID" value="RVT93672.1"/>
    <property type="molecule type" value="Genomic_DNA"/>
</dbReference>
<reference evidence="2 3" key="1">
    <citation type="submission" date="2019-01" db="EMBL/GenBank/DDBJ databases">
        <authorList>
            <person name="Chen W.-M."/>
        </authorList>
    </citation>
    <scope>NUCLEOTIDE SEQUENCE [LARGE SCALE GENOMIC DNA]</scope>
    <source>
        <strain evidence="2 3">CCP-7</strain>
    </source>
</reference>
<proteinExistence type="predicted"/>
<dbReference type="OrthoDB" id="1815350at2"/>
<feature type="transmembrane region" description="Helical" evidence="1">
    <location>
        <begin position="138"/>
        <end position="155"/>
    </location>
</feature>
<dbReference type="AlphaFoldDB" id="A0A437M7L6"/>
<feature type="transmembrane region" description="Helical" evidence="1">
    <location>
        <begin position="115"/>
        <end position="133"/>
    </location>
</feature>
<feature type="transmembrane region" description="Helical" evidence="1">
    <location>
        <begin position="20"/>
        <end position="39"/>
    </location>
</feature>
<keyword evidence="1" id="KW-1133">Transmembrane helix</keyword>
<accession>A0A437M7L6</accession>
<keyword evidence="1" id="KW-0812">Transmembrane</keyword>
<comment type="caution">
    <text evidence="2">The sequence shown here is derived from an EMBL/GenBank/DDBJ whole genome shotgun (WGS) entry which is preliminary data.</text>
</comment>
<protein>
    <recommendedName>
        <fullName evidence="4">Glycosyltransferase RgtA/B/C/D-like domain-containing protein</fullName>
    </recommendedName>
</protein>
<evidence type="ECO:0000313" key="2">
    <source>
        <dbReference type="EMBL" id="RVT93672.1"/>
    </source>
</evidence>
<name>A0A437M7L6_9SPHN</name>
<keyword evidence="1" id="KW-0472">Membrane</keyword>
<feature type="transmembrane region" description="Helical" evidence="1">
    <location>
        <begin position="260"/>
        <end position="285"/>
    </location>
</feature>
<feature type="transmembrane region" description="Helical" evidence="1">
    <location>
        <begin position="292"/>
        <end position="314"/>
    </location>
</feature>
<evidence type="ECO:0000313" key="3">
    <source>
        <dbReference type="Proteomes" id="UP000282971"/>
    </source>
</evidence>
<keyword evidence="3" id="KW-1185">Reference proteome</keyword>
<gene>
    <name evidence="2" type="ORF">EOD43_07340</name>
</gene>
<organism evidence="2 3">
    <name type="scientific">Sphingomonas crocodyli</name>
    <dbReference type="NCBI Taxonomy" id="1979270"/>
    <lineage>
        <taxon>Bacteria</taxon>
        <taxon>Pseudomonadati</taxon>
        <taxon>Pseudomonadota</taxon>
        <taxon>Alphaproteobacteria</taxon>
        <taxon>Sphingomonadales</taxon>
        <taxon>Sphingomonadaceae</taxon>
        <taxon>Sphingomonas</taxon>
    </lineage>
</organism>
<feature type="transmembrane region" description="Helical" evidence="1">
    <location>
        <begin position="201"/>
        <end position="222"/>
    </location>
</feature>
<feature type="transmembrane region" description="Helical" evidence="1">
    <location>
        <begin position="167"/>
        <end position="189"/>
    </location>
</feature>
<evidence type="ECO:0008006" key="4">
    <source>
        <dbReference type="Google" id="ProtNLM"/>
    </source>
</evidence>
<sequence length="521" mass="58114">MVRSANRKGSRRATGQNDRLIRLGIFILWLALVAVQIAHHAVWRDEVRALSFALQGDDVIAMWRGLRGDAHPVLWHLMLRGAYALTGRMEVLQGLALLVASGAMALLLWRAPFHWAIIALFAFGHAAFFEYAVIARNYGISMLLLFVVAALWRWRGRGITIGLPLALLANTNVHSAFLACLIMGVWLFDRGREAGSGRVKAINAVLVALGVIAAFLTVYPTFNDAVTDAQPPRTLIDLAWAVANPAPWFAEMMLRPPTKLLAPLGIVPGAWLGWAMSALMFVSLLSFVRRPMLLLAGALSLIGLTLLFCGVYIGFYRHEALWMLFMLTLAWIGWDARVRRGVVEKVGWGAFAIILALQVPSGIKGVVEAVTGAPPFSRSREVARFIKTRPVLHDAIIMGDPDHLMEPLPYYLDNPIYQMRQGRFGKIVPFTRKARGDLALDDFVAEARALQKSQGRPVLILMRHKLDPDAAGEVIEEGYGWTIDLRRDQVRRFLSATRRIASFPQAKGDEYYDVYWVKERG</sequence>
<dbReference type="Proteomes" id="UP000282971">
    <property type="component" value="Unassembled WGS sequence"/>
</dbReference>
<dbReference type="RefSeq" id="WP_127742517.1">
    <property type="nucleotide sequence ID" value="NZ_SACN01000001.1"/>
</dbReference>
<evidence type="ECO:0000256" key="1">
    <source>
        <dbReference type="SAM" id="Phobius"/>
    </source>
</evidence>